<dbReference type="PANTHER" id="PTHR30273">
    <property type="entry name" value="PERIPLASMIC SIGNAL SENSOR AND SIGMA FACTOR ACTIVATOR FECR-RELATED"/>
    <property type="match status" value="1"/>
</dbReference>
<dbReference type="InterPro" id="IPR006860">
    <property type="entry name" value="FecR"/>
</dbReference>
<sequence length="336" mass="37522">MDLQQYKAEDFILNDSFVRYCLRSNESDIQFWENWLERYPHKQEEAAIAREWLFRLGLRITPEEKEAEFGKLKLAVAGAATPPSAFPRKRIIRIAAAVMLPLILAGSWLLSKRQGHTPQHSDTYTIYTAAGSMRREIMLADGSHVILNASSTLKVPHSYNQQDRRLELQGEALFEVAGVENKPFIVNSGSLHVQALGTAFKLRAYPFDTAAAVLLVNGKVRVAQAAATADLQPGEQLTTGKEQPAFRKSTFDTSREMAWRKGQLIFNNASLADIAASLEYWYGIKVVVQPGKYKPIRFNGVFSNKPLQDVLAAVCFVNGLSSSTKNNILYIQAVTK</sequence>
<dbReference type="PANTHER" id="PTHR30273:SF2">
    <property type="entry name" value="PROTEIN FECR"/>
    <property type="match status" value="1"/>
</dbReference>
<proteinExistence type="predicted"/>
<comment type="caution">
    <text evidence="3">The sequence shown here is derived from an EMBL/GenBank/DDBJ whole genome shotgun (WGS) entry which is preliminary data.</text>
</comment>
<dbReference type="Proteomes" id="UP000281028">
    <property type="component" value="Unassembled WGS sequence"/>
</dbReference>
<dbReference type="AlphaFoldDB" id="A0A433WAR9"/>
<organism evidence="3 4">
    <name type="scientific">Chitinophaga solisilvae</name>
    <dbReference type="NCBI Taxonomy" id="1233460"/>
    <lineage>
        <taxon>Bacteria</taxon>
        <taxon>Pseudomonadati</taxon>
        <taxon>Bacteroidota</taxon>
        <taxon>Chitinophagia</taxon>
        <taxon>Chitinophagales</taxon>
        <taxon>Chitinophagaceae</taxon>
        <taxon>Chitinophaga</taxon>
    </lineage>
</organism>
<name>A0A433WAR9_9BACT</name>
<evidence type="ECO:0000313" key="4">
    <source>
        <dbReference type="Proteomes" id="UP000281028"/>
    </source>
</evidence>
<dbReference type="Gene3D" id="3.55.50.30">
    <property type="match status" value="1"/>
</dbReference>
<evidence type="ECO:0000313" key="3">
    <source>
        <dbReference type="EMBL" id="NSL85442.1"/>
    </source>
</evidence>
<reference evidence="3" key="1">
    <citation type="submission" date="2020-05" db="EMBL/GenBank/DDBJ databases">
        <title>Chitinophaga laudate sp. nov., isolated from a tropical peat swamp.</title>
        <authorList>
            <person name="Goh C.B.S."/>
            <person name="Lee M.S."/>
            <person name="Parimannan S."/>
            <person name="Pasbakhsh P."/>
            <person name="Yule C.M."/>
            <person name="Rajandas H."/>
            <person name="Loke S."/>
            <person name="Croft L."/>
            <person name="Tan J.B.L."/>
        </authorList>
    </citation>
    <scope>NUCLEOTIDE SEQUENCE</scope>
    <source>
        <strain evidence="3">Mgbs1</strain>
    </source>
</reference>
<dbReference type="OrthoDB" id="1523735at2"/>
<dbReference type="Gene3D" id="2.60.120.1440">
    <property type="match status" value="1"/>
</dbReference>
<gene>
    <name evidence="3" type="ORF">ECE50_001275</name>
</gene>
<dbReference type="InterPro" id="IPR012373">
    <property type="entry name" value="Ferrdict_sens_TM"/>
</dbReference>
<dbReference type="InterPro" id="IPR032508">
    <property type="entry name" value="FecR_C"/>
</dbReference>
<dbReference type="EMBL" id="RIAR02000001">
    <property type="protein sequence ID" value="NSL85442.1"/>
    <property type="molecule type" value="Genomic_DNA"/>
</dbReference>
<dbReference type="Pfam" id="PF16344">
    <property type="entry name" value="FecR_C"/>
    <property type="match status" value="1"/>
</dbReference>
<evidence type="ECO:0000259" key="1">
    <source>
        <dbReference type="Pfam" id="PF04773"/>
    </source>
</evidence>
<feature type="domain" description="FecR protein" evidence="1">
    <location>
        <begin position="125"/>
        <end position="221"/>
    </location>
</feature>
<feature type="domain" description="Protein FecR C-terminal" evidence="2">
    <location>
        <begin position="264"/>
        <end position="331"/>
    </location>
</feature>
<dbReference type="Pfam" id="PF04773">
    <property type="entry name" value="FecR"/>
    <property type="match status" value="1"/>
</dbReference>
<protein>
    <submittedName>
        <fullName evidence="3">DUF4974 domain-containing protein</fullName>
    </submittedName>
</protein>
<dbReference type="GO" id="GO:0016989">
    <property type="term" value="F:sigma factor antagonist activity"/>
    <property type="evidence" value="ECO:0007669"/>
    <property type="project" value="TreeGrafter"/>
</dbReference>
<dbReference type="PIRSF" id="PIRSF018266">
    <property type="entry name" value="FecR"/>
    <property type="match status" value="1"/>
</dbReference>
<evidence type="ECO:0000259" key="2">
    <source>
        <dbReference type="Pfam" id="PF16344"/>
    </source>
</evidence>
<keyword evidence="4" id="KW-1185">Reference proteome</keyword>
<accession>A0A433WAR9</accession>